<feature type="domain" description="ABC transmembrane type-1" evidence="11">
    <location>
        <begin position="57"/>
        <end position="341"/>
    </location>
</feature>
<dbReference type="InterPro" id="IPR027417">
    <property type="entry name" value="P-loop_NTPase"/>
</dbReference>
<reference evidence="12" key="2">
    <citation type="submission" date="2015-11" db="EMBL/GenBank/DDBJ databases">
        <authorList>
            <person name="Zhang Y."/>
            <person name="Guo Z."/>
        </authorList>
    </citation>
    <scope>NUCLEOTIDE SEQUENCE</scope>
</reference>
<evidence type="ECO:0000256" key="1">
    <source>
        <dbReference type="ARBA" id="ARBA00004141"/>
    </source>
</evidence>
<dbReference type="InterPro" id="IPR003439">
    <property type="entry name" value="ABC_transporter-like_ATP-bd"/>
</dbReference>
<evidence type="ECO:0000259" key="11">
    <source>
        <dbReference type="PROSITE" id="PS50929"/>
    </source>
</evidence>
<dbReference type="STRING" id="6211.A0A068Y998"/>
<sequence>MSKGKVEVVAEFDDDFKSEDEDFFNLDSLLDEDFQLAKLNYCGLFRYAKPLEVLMFAFGILCSAGLGALFPISMAIFADMVDRLIRNFFRAADLIEEQVPFFVYLAISSLVLGFVQMYFLTLSSKRQARRIRLLFFDSLIRQDAGWMDSKASGSLISLLSSSVPEIQGGIGNRVGSFVRDTVLFLGCIIMAYAKGWKLALVASASLPVIGASFAFLAFALKYFNTKEIQAYSEAGGIAGEVLSSIRTVFAYGGQKRTYERYANELHKAERTGIRKGMAIGAGNGFVSLSIFSAAALCLWYGITLVRTERFSNGTVILVVVSIIISSIAVGKALPEIEALARAVSAAKKVYAIIDRVPPIDIEKGGEIIPNFQGRIEFKSVNFSYPSRPNVPILKNFNLTIEPGKKVAIVGFSGSGKSTAVHLIQRLYDPQDGEILVDGESIQNLDVGWLRRQIGTVSQEATLFTGTIAENIRMGDLDATMDDVIQAAQLAEASEFIYRMPEGFNTWLNEGGAKLSGGQRQRIAIARALVRHPKILLLDEATSALDTRTEKSVQRALEQAGAGRTVLMVAHRLTTVREADMIVVMKDGIILEQGTHEQLRDMKGQYYRMLQAQGLLKEESTKKKVAKSTDLEKMGVKIYEKHDEFDNEMEKLDEIIEEGESEPKKESQLDALRKKWPMWQALRLNKPECLYLIMGLLMAIAVGIIEPLFALVYSDMFDLALMIFTPMKMQRKANRLAVNMIILGFMRMIATFVQRTMLGIAGERLTRRVREMLFKSILKQEVAWFDKSENQPGVLTARLAADAPSLEKISGTQLGVMVEATCLVIVSLVIACSYSWKVTLVNLAFFPFLILASILQLKDLSGSERKKYLAGVSVAQEALIAHRVVTSFGLENFYSNLFLEKCGHTTPLIDWSNIFFSTVSTVAQSMQYFQMAASFSVGATLLRQKDIKTFTVFRAFTLISFSAQGVGRAASFLPDLKSANAGARQIMSLLERQSQMDVDSGETPEGPFSGKIEFKDVEFSYPDRKYVKILEGFSHTVEAGTSVALVGQSGCGKSTILQLIERFYDADNFEKLEEGVFMDGRNVKELSPNWIRQHIGVVLQNTDLFDLSIRDNIAFGDCSRELSMSDIIEAAKVANIHDFITNLPMGYDTKVGIRGSQLSGGQRQRIAIARALVRRPALLLLDEATSALDAENERDVQEALSQTIAKAKMTCVVVAHRLSTVEACDFVVVVDRGRKIECGPPGALLQAREAWERKRALTKGSLSPPSPFFNLQTLLDRLPIQITYFFSKS</sequence>
<keyword evidence="4 9" id="KW-0812">Transmembrane</keyword>
<dbReference type="GO" id="GO:0016887">
    <property type="term" value="F:ATP hydrolysis activity"/>
    <property type="evidence" value="ECO:0007669"/>
    <property type="project" value="InterPro"/>
</dbReference>
<evidence type="ECO:0000256" key="3">
    <source>
        <dbReference type="ARBA" id="ARBA00022448"/>
    </source>
</evidence>
<dbReference type="InterPro" id="IPR036640">
    <property type="entry name" value="ABC1_TM_sf"/>
</dbReference>
<dbReference type="EMBL" id="LN902841">
    <property type="protein sequence ID" value="CDS41366.1"/>
    <property type="molecule type" value="Genomic_DNA"/>
</dbReference>
<dbReference type="GO" id="GO:0015421">
    <property type="term" value="F:ABC-type oligopeptide transporter activity"/>
    <property type="evidence" value="ECO:0007669"/>
    <property type="project" value="TreeGrafter"/>
</dbReference>
<comment type="similarity">
    <text evidence="2">Belongs to the ABC transporter superfamily. ABCB family. Multidrug resistance exporter (TC 3.A.1.201) subfamily.</text>
</comment>
<protein>
    <submittedName>
        <fullName evidence="12">ATP binding cassette subfamily B MDR TAP</fullName>
    </submittedName>
</protein>
<feature type="transmembrane region" description="Helical" evidence="9">
    <location>
        <begin position="732"/>
        <end position="752"/>
    </location>
</feature>
<evidence type="ECO:0000256" key="5">
    <source>
        <dbReference type="ARBA" id="ARBA00022741"/>
    </source>
</evidence>
<feature type="transmembrane region" description="Helical" evidence="9">
    <location>
        <begin position="688"/>
        <end position="712"/>
    </location>
</feature>
<dbReference type="Pfam" id="PF00005">
    <property type="entry name" value="ABC_tran"/>
    <property type="match status" value="2"/>
</dbReference>
<keyword evidence="6" id="KW-0067">ATP-binding</keyword>
<dbReference type="SUPFAM" id="SSF52540">
    <property type="entry name" value="P-loop containing nucleoside triphosphate hydrolases"/>
    <property type="match status" value="2"/>
</dbReference>
<dbReference type="PANTHER" id="PTHR43394">
    <property type="entry name" value="ATP-DEPENDENT PERMEASE MDL1, MITOCHONDRIAL"/>
    <property type="match status" value="1"/>
</dbReference>
<comment type="subcellular location">
    <subcellularLocation>
        <location evidence="1">Membrane</location>
        <topology evidence="1">Multi-pass membrane protein</topology>
    </subcellularLocation>
</comment>
<evidence type="ECO:0000313" key="12">
    <source>
        <dbReference type="EMBL" id="CDS41366.1"/>
    </source>
</evidence>
<dbReference type="GO" id="GO:0090374">
    <property type="term" value="P:oligopeptide export from mitochondrion"/>
    <property type="evidence" value="ECO:0007669"/>
    <property type="project" value="TreeGrafter"/>
</dbReference>
<keyword evidence="3" id="KW-0813">Transport</keyword>
<dbReference type="PROSITE" id="PS00211">
    <property type="entry name" value="ABC_TRANSPORTER_1"/>
    <property type="match status" value="2"/>
</dbReference>
<evidence type="ECO:0000256" key="7">
    <source>
        <dbReference type="ARBA" id="ARBA00022989"/>
    </source>
</evidence>
<name>A0A068Y998_ECHMU</name>
<dbReference type="PROSITE" id="PS50893">
    <property type="entry name" value="ABC_TRANSPORTER_2"/>
    <property type="match status" value="2"/>
</dbReference>
<feature type="transmembrane region" description="Helical" evidence="9">
    <location>
        <begin position="199"/>
        <end position="220"/>
    </location>
</feature>
<proteinExistence type="inferred from homology"/>
<feature type="transmembrane region" description="Helical" evidence="9">
    <location>
        <begin position="101"/>
        <end position="122"/>
    </location>
</feature>
<dbReference type="Pfam" id="PF00664">
    <property type="entry name" value="ABC_membrane"/>
    <property type="match status" value="2"/>
</dbReference>
<feature type="domain" description="ABC transporter" evidence="10">
    <location>
        <begin position="375"/>
        <end position="611"/>
    </location>
</feature>
<dbReference type="CDD" id="cd03249">
    <property type="entry name" value="ABC_MTABC3_MDL1_MDL2"/>
    <property type="match status" value="1"/>
</dbReference>
<dbReference type="SMART" id="SM00382">
    <property type="entry name" value="AAA"/>
    <property type="match status" value="2"/>
</dbReference>
<dbReference type="GO" id="GO:0005524">
    <property type="term" value="F:ATP binding"/>
    <property type="evidence" value="ECO:0007669"/>
    <property type="project" value="UniProtKB-KW"/>
</dbReference>
<feature type="domain" description="ABC transporter" evidence="10">
    <location>
        <begin position="1011"/>
        <end position="1256"/>
    </location>
</feature>
<dbReference type="eggNOG" id="KOG0055">
    <property type="taxonomic scope" value="Eukaryota"/>
</dbReference>
<keyword evidence="5" id="KW-0547">Nucleotide-binding</keyword>
<gene>
    <name evidence="12" type="ORF">EmuJ_000901300</name>
</gene>
<dbReference type="InterPro" id="IPR039421">
    <property type="entry name" value="Type_1_exporter"/>
</dbReference>
<evidence type="ECO:0000259" key="10">
    <source>
        <dbReference type="PROSITE" id="PS50893"/>
    </source>
</evidence>
<evidence type="ECO:0000256" key="4">
    <source>
        <dbReference type="ARBA" id="ARBA00022692"/>
    </source>
</evidence>
<evidence type="ECO:0000313" key="13">
    <source>
        <dbReference type="Proteomes" id="UP000017246"/>
    </source>
</evidence>
<evidence type="ECO:0000256" key="9">
    <source>
        <dbReference type="SAM" id="Phobius"/>
    </source>
</evidence>
<dbReference type="CDD" id="cd18577">
    <property type="entry name" value="ABC_6TM_Pgp_ABCB1_D1_like"/>
    <property type="match status" value="1"/>
</dbReference>
<evidence type="ECO:0000256" key="8">
    <source>
        <dbReference type="ARBA" id="ARBA00023136"/>
    </source>
</evidence>
<dbReference type="CDD" id="cd18578">
    <property type="entry name" value="ABC_6TM_Pgp_ABCB1_D2_like"/>
    <property type="match status" value="1"/>
</dbReference>
<dbReference type="GO" id="GO:0005743">
    <property type="term" value="C:mitochondrial inner membrane"/>
    <property type="evidence" value="ECO:0007669"/>
    <property type="project" value="TreeGrafter"/>
</dbReference>
<dbReference type="OrthoDB" id="6500128at2759"/>
<dbReference type="OMA" id="WAFQSWV"/>
<dbReference type="InterPro" id="IPR011527">
    <property type="entry name" value="ABC1_TM_dom"/>
</dbReference>
<dbReference type="SUPFAM" id="SSF90123">
    <property type="entry name" value="ABC transporter transmembrane region"/>
    <property type="match status" value="2"/>
</dbReference>
<dbReference type="InterPro" id="IPR017871">
    <property type="entry name" value="ABC_transporter-like_CS"/>
</dbReference>
<feature type="domain" description="ABC transmembrane type-1" evidence="11">
    <location>
        <begin position="692"/>
        <end position="977"/>
    </location>
</feature>
<evidence type="ECO:0000256" key="2">
    <source>
        <dbReference type="ARBA" id="ARBA00007577"/>
    </source>
</evidence>
<keyword evidence="7 9" id="KW-1133">Transmembrane helix</keyword>
<evidence type="ECO:0000256" key="6">
    <source>
        <dbReference type="ARBA" id="ARBA00022840"/>
    </source>
</evidence>
<dbReference type="FunFam" id="3.40.50.300:FF:000205">
    <property type="entry name" value="ABC transporter B family member 4"/>
    <property type="match status" value="1"/>
</dbReference>
<dbReference type="FunFam" id="3.40.50.300:FF:000967">
    <property type="entry name" value="ABC multidrug transporter mdr4"/>
    <property type="match status" value="1"/>
</dbReference>
<reference evidence="12" key="1">
    <citation type="journal article" date="2013" name="Nature">
        <title>The genomes of four tapeworm species reveal adaptations to parasitism.</title>
        <authorList>
            <person name="Tsai I.J."/>
            <person name="Zarowiecki M."/>
            <person name="Holroyd N."/>
            <person name="Garciarrubio A."/>
            <person name="Sanchez-Flores A."/>
            <person name="Brooks K.L."/>
            <person name="Tracey A."/>
            <person name="Bobes R.J."/>
            <person name="Fragoso G."/>
            <person name="Sciutto E."/>
            <person name="Aslett M."/>
            <person name="Beasley H."/>
            <person name="Bennett H.M."/>
            <person name="Cai J."/>
            <person name="Camicia F."/>
            <person name="Clark R."/>
            <person name="Cucher M."/>
            <person name="De Silva N."/>
            <person name="Day T.A."/>
            <person name="Deplazes P."/>
            <person name="Estrada K."/>
            <person name="Fernandez C."/>
            <person name="Holland P.W."/>
            <person name="Hou J."/>
            <person name="Hu S."/>
            <person name="Huckvale T."/>
            <person name="Hung S.S."/>
            <person name="Kamenetzky L."/>
            <person name="Keane J.A."/>
            <person name="Kiss F."/>
            <person name="Koziol U."/>
            <person name="Lambert O."/>
            <person name="Liu K."/>
            <person name="Luo X."/>
            <person name="Luo Y."/>
            <person name="Macchiaroli N."/>
            <person name="Nichol S."/>
            <person name="Paps J."/>
            <person name="Parkinson J."/>
            <person name="Pouchkina-Stantcheva N."/>
            <person name="Riddiford N."/>
            <person name="Rosenzvit M."/>
            <person name="Salinas G."/>
            <person name="Wasmuth J.D."/>
            <person name="Zamanian M."/>
            <person name="Zheng Y."/>
            <person name="Cai X."/>
            <person name="Soberon X."/>
            <person name="Olson P.D."/>
            <person name="Laclette J.P."/>
            <person name="Brehm K."/>
            <person name="Berriman M."/>
            <person name="Garciarrubio A."/>
            <person name="Bobes R.J."/>
            <person name="Fragoso G."/>
            <person name="Sanchez-Flores A."/>
            <person name="Estrada K."/>
            <person name="Cevallos M.A."/>
            <person name="Morett E."/>
            <person name="Gonzalez V."/>
            <person name="Portillo T."/>
            <person name="Ochoa-Leyva A."/>
            <person name="Jose M.V."/>
            <person name="Sciutto E."/>
            <person name="Landa A."/>
            <person name="Jimenez L."/>
            <person name="Valdes V."/>
            <person name="Carrero J.C."/>
            <person name="Larralde C."/>
            <person name="Morales-Montor J."/>
            <person name="Limon-Lason J."/>
            <person name="Soberon X."/>
            <person name="Laclette J.P."/>
        </authorList>
    </citation>
    <scope>NUCLEOTIDE SEQUENCE [LARGE SCALE GENOMIC DNA]</scope>
</reference>
<dbReference type="PANTHER" id="PTHR43394:SF27">
    <property type="entry name" value="ATP-DEPENDENT TRANSLOCASE ABCB1-LIKE"/>
    <property type="match status" value="1"/>
</dbReference>
<accession>A0A068Y998</accession>
<dbReference type="PROSITE" id="PS50929">
    <property type="entry name" value="ABC_TM1F"/>
    <property type="match status" value="2"/>
</dbReference>
<dbReference type="Gene3D" id="1.20.1560.10">
    <property type="entry name" value="ABC transporter type 1, transmembrane domain"/>
    <property type="match status" value="1"/>
</dbReference>
<feature type="transmembrane region" description="Helical" evidence="9">
    <location>
        <begin position="53"/>
        <end position="81"/>
    </location>
</feature>
<feature type="transmembrane region" description="Helical" evidence="9">
    <location>
        <begin position="839"/>
        <end position="856"/>
    </location>
</feature>
<feature type="transmembrane region" description="Helical" evidence="9">
    <location>
        <begin position="277"/>
        <end position="302"/>
    </location>
</feature>
<dbReference type="Gene3D" id="3.40.50.300">
    <property type="entry name" value="P-loop containing nucleotide triphosphate hydrolases"/>
    <property type="match status" value="2"/>
</dbReference>
<keyword evidence="13" id="KW-1185">Reference proteome</keyword>
<feature type="transmembrane region" description="Helical" evidence="9">
    <location>
        <begin position="314"/>
        <end position="333"/>
    </location>
</feature>
<dbReference type="Proteomes" id="UP000017246">
    <property type="component" value="Unassembled WGS sequence"/>
</dbReference>
<dbReference type="InterPro" id="IPR003593">
    <property type="entry name" value="AAA+_ATPase"/>
</dbReference>
<feature type="transmembrane region" description="Helical" evidence="9">
    <location>
        <begin position="813"/>
        <end position="833"/>
    </location>
</feature>
<organism evidence="12 13">
    <name type="scientific">Echinococcus multilocularis</name>
    <name type="common">Fox tapeworm</name>
    <dbReference type="NCBI Taxonomy" id="6211"/>
    <lineage>
        <taxon>Eukaryota</taxon>
        <taxon>Metazoa</taxon>
        <taxon>Spiralia</taxon>
        <taxon>Lophotrochozoa</taxon>
        <taxon>Platyhelminthes</taxon>
        <taxon>Cestoda</taxon>
        <taxon>Eucestoda</taxon>
        <taxon>Cyclophyllidea</taxon>
        <taxon>Taeniidae</taxon>
        <taxon>Echinococcus</taxon>
    </lineage>
</organism>
<keyword evidence="8 9" id="KW-0472">Membrane</keyword>